<evidence type="ECO:0000313" key="4">
    <source>
        <dbReference type="Proteomes" id="UP000050836"/>
    </source>
</evidence>
<dbReference type="PANTHER" id="PTHR43037:SF1">
    <property type="entry name" value="BLL1128 PROTEIN"/>
    <property type="match status" value="1"/>
</dbReference>
<evidence type="ECO:0000259" key="2">
    <source>
        <dbReference type="Pfam" id="PF00326"/>
    </source>
</evidence>
<dbReference type="AlphaFoldDB" id="A0A0R0AA82"/>
<comment type="caution">
    <text evidence="3">The sequence shown here is derived from an EMBL/GenBank/DDBJ whole genome shotgun (WGS) entry which is preliminary data.</text>
</comment>
<accession>A0A0R0AA82</accession>
<dbReference type="GO" id="GO:0008236">
    <property type="term" value="F:serine-type peptidase activity"/>
    <property type="evidence" value="ECO:0007669"/>
    <property type="project" value="InterPro"/>
</dbReference>
<dbReference type="InterPro" id="IPR029058">
    <property type="entry name" value="AB_hydrolase_fold"/>
</dbReference>
<dbReference type="Pfam" id="PF00326">
    <property type="entry name" value="Peptidase_S9"/>
    <property type="match status" value="1"/>
</dbReference>
<dbReference type="Proteomes" id="UP000050836">
    <property type="component" value="Unassembled WGS sequence"/>
</dbReference>
<evidence type="ECO:0000256" key="1">
    <source>
        <dbReference type="ARBA" id="ARBA00022729"/>
    </source>
</evidence>
<name>A0A0R0AA82_9GAMM</name>
<dbReference type="InterPro" id="IPR050955">
    <property type="entry name" value="Plant_Biomass_Hydrol_Est"/>
</dbReference>
<protein>
    <submittedName>
        <fullName evidence="3">Phospholipase</fullName>
    </submittedName>
</protein>
<proteinExistence type="predicted"/>
<organism evidence="3 4">
    <name type="scientific">Stenotrophomonas pictorum JCM 9942</name>
    <dbReference type="NCBI Taxonomy" id="1236960"/>
    <lineage>
        <taxon>Bacteria</taxon>
        <taxon>Pseudomonadati</taxon>
        <taxon>Pseudomonadota</taxon>
        <taxon>Gammaproteobacteria</taxon>
        <taxon>Lysobacterales</taxon>
        <taxon>Lysobacteraceae</taxon>
        <taxon>Stenotrophomonas</taxon>
    </lineage>
</organism>
<keyword evidence="1" id="KW-0732">Signal</keyword>
<feature type="domain" description="Peptidase S9 prolyl oligopeptidase catalytic" evidence="2">
    <location>
        <begin position="109"/>
        <end position="241"/>
    </location>
</feature>
<keyword evidence="4" id="KW-1185">Reference proteome</keyword>
<dbReference type="GO" id="GO:0006508">
    <property type="term" value="P:proteolysis"/>
    <property type="evidence" value="ECO:0007669"/>
    <property type="project" value="InterPro"/>
</dbReference>
<dbReference type="PANTHER" id="PTHR43037">
    <property type="entry name" value="UNNAMED PRODUCT-RELATED"/>
    <property type="match status" value="1"/>
</dbReference>
<dbReference type="InterPro" id="IPR001375">
    <property type="entry name" value="Peptidase_S9_cat"/>
</dbReference>
<dbReference type="Gene3D" id="3.40.50.1820">
    <property type="entry name" value="alpha/beta hydrolase"/>
    <property type="match status" value="1"/>
</dbReference>
<gene>
    <name evidence="3" type="ORF">ARC78_10595</name>
</gene>
<dbReference type="SUPFAM" id="SSF53474">
    <property type="entry name" value="alpha/beta-Hydrolases"/>
    <property type="match status" value="1"/>
</dbReference>
<sequence length="255" mass="28153">MLLMSTACTLARTSTAVAGRGHFEARELPFEGRLFRYQVFVPARRDPSGTPVVLFLHGSGERGDDGRRQLLAGLGPWLEKNADSFPALVVLPQVPQDEEWLGRNARMALAALDAASTEFHADPQRIYLTGMSMGGYGTWELALMQPQRFAALVPVCAAITAPRIGRTTLRVDQVADETDPYTAVATRLRGVPVWMFHGADDTVVPPTDARLIAQAAQRVGADLRYTELPGVGHNAWDPTYRDPAMWAWLFQQRRP</sequence>
<evidence type="ECO:0000313" key="3">
    <source>
        <dbReference type="EMBL" id="KRG41920.1"/>
    </source>
</evidence>
<dbReference type="EMBL" id="LLXS01000022">
    <property type="protein sequence ID" value="KRG41920.1"/>
    <property type="molecule type" value="Genomic_DNA"/>
</dbReference>
<reference evidence="3 4" key="1">
    <citation type="submission" date="2015-10" db="EMBL/GenBank/DDBJ databases">
        <title>Genome sequencing and analysis of members of genus Stenotrophomonas.</title>
        <authorList>
            <person name="Patil P.P."/>
            <person name="Midha S."/>
            <person name="Patil P.B."/>
        </authorList>
    </citation>
    <scope>NUCLEOTIDE SEQUENCE [LARGE SCALE GENOMIC DNA]</scope>
    <source>
        <strain evidence="3 4">JCM 9942</strain>
    </source>
</reference>